<keyword evidence="2" id="KW-1185">Reference proteome</keyword>
<evidence type="ECO:0000313" key="1">
    <source>
        <dbReference type="EMBL" id="KAA5543200.1"/>
    </source>
</evidence>
<dbReference type="Proteomes" id="UP000324479">
    <property type="component" value="Unassembled WGS sequence"/>
</dbReference>
<dbReference type="EMBL" id="VWOX01000006">
    <property type="protein sequence ID" value="KAA5543200.1"/>
    <property type="molecule type" value="Genomic_DNA"/>
</dbReference>
<sequence>MAFPSDNPSDQREKTTARREVWDRHLAGKIVRFKDLTPCGDEIWIEHDGQLYRLRKTRQGKLILTK</sequence>
<evidence type="ECO:0000313" key="2">
    <source>
        <dbReference type="Proteomes" id="UP000324479"/>
    </source>
</evidence>
<proteinExistence type="predicted"/>
<dbReference type="AlphaFoldDB" id="A0A5M6D9U9"/>
<organism evidence="1 2">
    <name type="scientific">Roseiconus nitratireducens</name>
    <dbReference type="NCBI Taxonomy" id="2605748"/>
    <lineage>
        <taxon>Bacteria</taxon>
        <taxon>Pseudomonadati</taxon>
        <taxon>Planctomycetota</taxon>
        <taxon>Planctomycetia</taxon>
        <taxon>Pirellulales</taxon>
        <taxon>Pirellulaceae</taxon>
        <taxon>Roseiconus</taxon>
    </lineage>
</organism>
<gene>
    <name evidence="1" type="ORF">FYK55_13055</name>
</gene>
<dbReference type="RefSeq" id="WP_150076866.1">
    <property type="nucleotide sequence ID" value="NZ_VWOX01000006.1"/>
</dbReference>
<dbReference type="Pfam" id="PF10636">
    <property type="entry name" value="hemP"/>
    <property type="match status" value="1"/>
</dbReference>
<dbReference type="Gene3D" id="2.10.70.10">
    <property type="entry name" value="Complement Module, domain 1"/>
    <property type="match status" value="1"/>
</dbReference>
<reference evidence="1 2" key="1">
    <citation type="submission" date="2019-08" db="EMBL/GenBank/DDBJ databases">
        <authorList>
            <person name="Dhanesh K."/>
            <person name="Kumar G."/>
            <person name="Sasikala C."/>
            <person name="Venkata Ramana C."/>
        </authorList>
    </citation>
    <scope>NUCLEOTIDE SEQUENCE [LARGE SCALE GENOMIC DNA]</scope>
    <source>
        <strain evidence="1 2">JC645</strain>
    </source>
</reference>
<name>A0A5M6D9U9_9BACT</name>
<dbReference type="InterPro" id="IPR019600">
    <property type="entry name" value="Hemin_uptake_protein_HemP"/>
</dbReference>
<accession>A0A5M6D9U9</accession>
<comment type="caution">
    <text evidence="1">The sequence shown here is derived from an EMBL/GenBank/DDBJ whole genome shotgun (WGS) entry which is preliminary data.</text>
</comment>
<protein>
    <submittedName>
        <fullName evidence="1">Hemin uptake protein HemP</fullName>
    </submittedName>
</protein>